<dbReference type="Gene3D" id="1.10.3820.10">
    <property type="entry name" value="Di-heme elbow motif domain"/>
    <property type="match status" value="1"/>
</dbReference>
<feature type="region of interest" description="Disordered" evidence="13">
    <location>
        <begin position="1"/>
        <end position="21"/>
    </location>
</feature>
<comment type="subcellular location">
    <subcellularLocation>
        <location evidence="1">Cell membrane</location>
    </subcellularLocation>
</comment>
<evidence type="ECO:0000256" key="6">
    <source>
        <dbReference type="ARBA" id="ARBA00022692"/>
    </source>
</evidence>
<organism evidence="16 17">
    <name type="scientific">Candidatus Desulfobia pelagia</name>
    <dbReference type="NCBI Taxonomy" id="2841692"/>
    <lineage>
        <taxon>Bacteria</taxon>
        <taxon>Pseudomonadati</taxon>
        <taxon>Thermodesulfobacteriota</taxon>
        <taxon>Desulfobulbia</taxon>
        <taxon>Desulfobulbales</taxon>
        <taxon>Desulfobulbaceae</taxon>
        <taxon>Candidatus Desulfobia</taxon>
    </lineage>
</organism>
<evidence type="ECO:0000256" key="7">
    <source>
        <dbReference type="ARBA" id="ARBA00022723"/>
    </source>
</evidence>
<dbReference type="InterPro" id="IPR036280">
    <property type="entry name" value="Multihaem_cyt_sf"/>
</dbReference>
<accession>A0A8J6TGJ2</accession>
<keyword evidence="6 14" id="KW-0812">Transmembrane</keyword>
<dbReference type="InterPro" id="IPR051174">
    <property type="entry name" value="Cytochrome_c-type_ET"/>
</dbReference>
<evidence type="ECO:0000256" key="13">
    <source>
        <dbReference type="SAM" id="MobiDB-lite"/>
    </source>
</evidence>
<keyword evidence="11 14" id="KW-0472">Membrane</keyword>
<comment type="caution">
    <text evidence="16">The sequence shown here is derived from an EMBL/GenBank/DDBJ whole genome shotgun (WGS) entry which is preliminary data.</text>
</comment>
<reference evidence="16 17" key="1">
    <citation type="submission" date="2020-08" db="EMBL/GenBank/DDBJ databases">
        <title>Bridging the membrane lipid divide: bacteria of the FCB group superphylum have the potential to synthesize archaeal ether lipids.</title>
        <authorList>
            <person name="Villanueva L."/>
            <person name="Von Meijenfeldt F.A.B."/>
            <person name="Westbye A.B."/>
            <person name="Yadav S."/>
            <person name="Hopmans E.C."/>
            <person name="Dutilh B.E."/>
            <person name="Sinninghe Damste J.S."/>
        </authorList>
    </citation>
    <scope>NUCLEOTIDE SEQUENCE [LARGE SCALE GENOMIC DNA]</scope>
    <source>
        <strain evidence="16">NIOZ-UU47</strain>
    </source>
</reference>
<evidence type="ECO:0000256" key="8">
    <source>
        <dbReference type="ARBA" id="ARBA00022982"/>
    </source>
</evidence>
<dbReference type="GO" id="GO:0009061">
    <property type="term" value="P:anaerobic respiration"/>
    <property type="evidence" value="ECO:0007669"/>
    <property type="project" value="TreeGrafter"/>
</dbReference>
<keyword evidence="9 14" id="KW-1133">Transmembrane helix</keyword>
<dbReference type="Proteomes" id="UP000614424">
    <property type="component" value="Unassembled WGS sequence"/>
</dbReference>
<keyword evidence="5 12" id="KW-0349">Heme</keyword>
<evidence type="ECO:0000313" key="16">
    <source>
        <dbReference type="EMBL" id="MBC8318878.1"/>
    </source>
</evidence>
<dbReference type="GO" id="GO:0005886">
    <property type="term" value="C:plasma membrane"/>
    <property type="evidence" value="ECO:0007669"/>
    <property type="project" value="UniProtKB-SubCell"/>
</dbReference>
<dbReference type="GO" id="GO:0009055">
    <property type="term" value="F:electron transfer activity"/>
    <property type="evidence" value="ECO:0007669"/>
    <property type="project" value="InterPro"/>
</dbReference>
<protein>
    <submittedName>
        <fullName evidence="16">NapC/NirT family cytochrome c</fullName>
    </submittedName>
</protein>
<keyword evidence="7 12" id="KW-0479">Metal-binding</keyword>
<sequence length="481" mass="54503">MSNENENNKLDPEDPQKEGHVDGPIDRLVKGLWRSPLGVLGVAITTISITLMLTGTAVDLLGLVDNPYAALVTYTVLPAGMLFGLALLPIAVWIRRWRWRRTGIDTDHLQINLSNPKHRLGLIAFISLSAVNVAILIVIGYEAYHFTDSSYFCGKICHSVMEPEYEAYQRSAHSRVACVACHIGPGATWFVQAKLSGLRQVKAVLTDSYSRPIPAPVHELRPARDTCEQCHWPDKFHGKKIKRFVSFSNDDQQNPDINEIALHIGGHNPETNNFEGIHWHVSKEVEVSYLAVDEKRTQVAKVRVKRPNGTVDEFTKSDIDIPEGEELHWRVMDCIDCHNRPTHVYQMPEERVDFGLLSKKINPDIAGIREDSLEVIKKDYETREQAEDSIISDLLFLQKKRDAAQAQKYKEDIIKAGQFLTEAYQGNVWPAMGIQWGTYMEHLGHQYADDGYGCWRCHDEEHENKSGETISRDCGICHDEP</sequence>
<name>A0A8J6TGJ2_9BACT</name>
<feature type="domain" description="Cytochrome c" evidence="15">
    <location>
        <begin position="319"/>
        <end position="424"/>
    </location>
</feature>
<feature type="transmembrane region" description="Helical" evidence="14">
    <location>
        <begin position="37"/>
        <end position="58"/>
    </location>
</feature>
<dbReference type="GO" id="GO:0020037">
    <property type="term" value="F:heme binding"/>
    <property type="evidence" value="ECO:0007669"/>
    <property type="project" value="InterPro"/>
</dbReference>
<dbReference type="InterPro" id="IPR005126">
    <property type="entry name" value="NapC/NirT_cyt_c_N"/>
</dbReference>
<dbReference type="PANTHER" id="PTHR30333:SF1">
    <property type="entry name" value="CYTOCHROME C-TYPE PROTEIN NAPC"/>
    <property type="match status" value="1"/>
</dbReference>
<gene>
    <name evidence="16" type="ORF">H8E41_13325</name>
</gene>
<keyword evidence="3" id="KW-0813">Transport</keyword>
<dbReference type="PROSITE" id="PS51007">
    <property type="entry name" value="CYTC"/>
    <property type="match status" value="1"/>
</dbReference>
<evidence type="ECO:0000256" key="11">
    <source>
        <dbReference type="ARBA" id="ARBA00023136"/>
    </source>
</evidence>
<dbReference type="InterPro" id="IPR009056">
    <property type="entry name" value="Cyt_c-like_dom"/>
</dbReference>
<dbReference type="SUPFAM" id="SSF48695">
    <property type="entry name" value="Multiheme cytochromes"/>
    <property type="match status" value="1"/>
</dbReference>
<feature type="transmembrane region" description="Helical" evidence="14">
    <location>
        <begin position="120"/>
        <end position="141"/>
    </location>
</feature>
<evidence type="ECO:0000256" key="10">
    <source>
        <dbReference type="ARBA" id="ARBA00023004"/>
    </source>
</evidence>
<evidence type="ECO:0000256" key="2">
    <source>
        <dbReference type="ARBA" id="ARBA00007395"/>
    </source>
</evidence>
<dbReference type="GO" id="GO:0046872">
    <property type="term" value="F:metal ion binding"/>
    <property type="evidence" value="ECO:0007669"/>
    <property type="project" value="UniProtKB-KW"/>
</dbReference>
<evidence type="ECO:0000256" key="3">
    <source>
        <dbReference type="ARBA" id="ARBA00022448"/>
    </source>
</evidence>
<evidence type="ECO:0000256" key="5">
    <source>
        <dbReference type="ARBA" id="ARBA00022617"/>
    </source>
</evidence>
<keyword evidence="8" id="KW-0249">Electron transport</keyword>
<evidence type="ECO:0000256" key="9">
    <source>
        <dbReference type="ARBA" id="ARBA00022989"/>
    </source>
</evidence>
<comment type="similarity">
    <text evidence="2">Belongs to the NapC/NirT/NrfH family.</text>
</comment>
<dbReference type="PANTHER" id="PTHR30333">
    <property type="entry name" value="CYTOCHROME C-TYPE PROTEIN"/>
    <property type="match status" value="1"/>
</dbReference>
<evidence type="ECO:0000256" key="4">
    <source>
        <dbReference type="ARBA" id="ARBA00022475"/>
    </source>
</evidence>
<keyword evidence="4" id="KW-1003">Cell membrane</keyword>
<dbReference type="Pfam" id="PF03264">
    <property type="entry name" value="Cytochrom_NNT"/>
    <property type="match status" value="1"/>
</dbReference>
<dbReference type="InterPro" id="IPR038266">
    <property type="entry name" value="NapC/NirT_cytc_sf"/>
</dbReference>
<evidence type="ECO:0000313" key="17">
    <source>
        <dbReference type="Proteomes" id="UP000614424"/>
    </source>
</evidence>
<keyword evidence="10 12" id="KW-0408">Iron</keyword>
<evidence type="ECO:0000259" key="15">
    <source>
        <dbReference type="PROSITE" id="PS51007"/>
    </source>
</evidence>
<evidence type="ECO:0000256" key="1">
    <source>
        <dbReference type="ARBA" id="ARBA00004236"/>
    </source>
</evidence>
<evidence type="ECO:0000256" key="14">
    <source>
        <dbReference type="SAM" id="Phobius"/>
    </source>
</evidence>
<evidence type="ECO:0000256" key="12">
    <source>
        <dbReference type="PROSITE-ProRule" id="PRU00433"/>
    </source>
</evidence>
<dbReference type="AlphaFoldDB" id="A0A8J6TGJ2"/>
<feature type="transmembrane region" description="Helical" evidence="14">
    <location>
        <begin position="70"/>
        <end position="94"/>
    </location>
</feature>
<dbReference type="EMBL" id="JACNJZ010000194">
    <property type="protein sequence ID" value="MBC8318878.1"/>
    <property type="molecule type" value="Genomic_DNA"/>
</dbReference>
<proteinExistence type="inferred from homology"/>